<proteinExistence type="predicted"/>
<reference evidence="1 2" key="1">
    <citation type="submission" date="2015-10" db="EMBL/GenBank/DDBJ databases">
        <title>Draft genome sequence of Streptomyces corchorusii DSM 40340, type strain for the species Streptomyces corchorusii.</title>
        <authorList>
            <person name="Ruckert C."/>
            <person name="Winkler A."/>
            <person name="Kalinowski J."/>
            <person name="Kampfer P."/>
            <person name="Glaeser S."/>
        </authorList>
    </citation>
    <scope>NUCLEOTIDE SEQUENCE [LARGE SCALE GENOMIC DNA]</scope>
    <source>
        <strain evidence="1 2">DSM 40340</strain>
    </source>
</reference>
<name>A0A101PPM5_STRCK</name>
<organism evidence="1 2">
    <name type="scientific">Streptomyces corchorusii</name>
    <name type="common">Streptomyces chibaensis</name>
    <dbReference type="NCBI Taxonomy" id="1903"/>
    <lineage>
        <taxon>Bacteria</taxon>
        <taxon>Bacillati</taxon>
        <taxon>Actinomycetota</taxon>
        <taxon>Actinomycetes</taxon>
        <taxon>Kitasatosporales</taxon>
        <taxon>Streptomycetaceae</taxon>
        <taxon>Streptomyces</taxon>
    </lineage>
</organism>
<gene>
    <name evidence="1" type="ORF">AQJ11_43245</name>
</gene>
<dbReference type="AlphaFoldDB" id="A0A101PPM5"/>
<protein>
    <submittedName>
        <fullName evidence="1">Uncharacterized protein</fullName>
    </submittedName>
</protein>
<sequence>MWHAVNTYGEHYPELLEEIRSVCAGQVGSRRLRAVFLSAQQRMSAPARESRMPCSRAARRS</sequence>
<evidence type="ECO:0000313" key="1">
    <source>
        <dbReference type="EMBL" id="KUN15360.1"/>
    </source>
</evidence>
<dbReference type="Proteomes" id="UP000053398">
    <property type="component" value="Unassembled WGS sequence"/>
</dbReference>
<accession>A0A101PPM5</accession>
<dbReference type="EMBL" id="LMWP01000072">
    <property type="protein sequence ID" value="KUN15360.1"/>
    <property type="molecule type" value="Genomic_DNA"/>
</dbReference>
<evidence type="ECO:0000313" key="2">
    <source>
        <dbReference type="Proteomes" id="UP000053398"/>
    </source>
</evidence>
<comment type="caution">
    <text evidence="1">The sequence shown here is derived from an EMBL/GenBank/DDBJ whole genome shotgun (WGS) entry which is preliminary data.</text>
</comment>
<keyword evidence="2" id="KW-1185">Reference proteome</keyword>